<dbReference type="AlphaFoldDB" id="B3ML04"/>
<protein>
    <submittedName>
        <fullName evidence="2">Uncharacterized protein</fullName>
    </submittedName>
</protein>
<accession>B3ML04</accession>
<dbReference type="PhylomeDB" id="B3ML04"/>
<keyword evidence="3" id="KW-1185">Reference proteome</keyword>
<proteinExistence type="predicted"/>
<dbReference type="Proteomes" id="UP000007801">
    <property type="component" value="Unassembled WGS sequence"/>
</dbReference>
<dbReference type="InParanoid" id="B3ML04"/>
<feature type="region of interest" description="Disordered" evidence="1">
    <location>
        <begin position="97"/>
        <end position="127"/>
    </location>
</feature>
<dbReference type="OMA" id="QYLGCCP"/>
<name>B3ML04_DROAN</name>
<dbReference type="EMBL" id="CH902620">
    <property type="protein sequence ID" value="EDV30662.1"/>
    <property type="molecule type" value="Genomic_DNA"/>
</dbReference>
<dbReference type="OrthoDB" id="7834160at2759"/>
<dbReference type="GeneID" id="6497742"/>
<reference evidence="2 3" key="1">
    <citation type="journal article" date="2007" name="Nature">
        <title>Evolution of genes and genomes on the Drosophila phylogeny.</title>
        <authorList>
            <consortium name="Drosophila 12 Genomes Consortium"/>
            <person name="Clark A.G."/>
            <person name="Eisen M.B."/>
            <person name="Smith D.R."/>
            <person name="Bergman C.M."/>
            <person name="Oliver B."/>
            <person name="Markow T.A."/>
            <person name="Kaufman T.C."/>
            <person name="Kellis M."/>
            <person name="Gelbart W."/>
            <person name="Iyer V.N."/>
            <person name="Pollard D.A."/>
            <person name="Sackton T.B."/>
            <person name="Larracuente A.M."/>
            <person name="Singh N.D."/>
            <person name="Abad J.P."/>
            <person name="Abt D.N."/>
            <person name="Adryan B."/>
            <person name="Aguade M."/>
            <person name="Akashi H."/>
            <person name="Anderson W.W."/>
            <person name="Aquadro C.F."/>
            <person name="Ardell D.H."/>
            <person name="Arguello R."/>
            <person name="Artieri C.G."/>
            <person name="Barbash D.A."/>
            <person name="Barker D."/>
            <person name="Barsanti P."/>
            <person name="Batterham P."/>
            <person name="Batzoglou S."/>
            <person name="Begun D."/>
            <person name="Bhutkar A."/>
            <person name="Blanco E."/>
            <person name="Bosak S.A."/>
            <person name="Bradley R.K."/>
            <person name="Brand A.D."/>
            <person name="Brent M.R."/>
            <person name="Brooks A.N."/>
            <person name="Brown R.H."/>
            <person name="Butlin R.K."/>
            <person name="Caggese C."/>
            <person name="Calvi B.R."/>
            <person name="Bernardo de Carvalho A."/>
            <person name="Caspi A."/>
            <person name="Castrezana S."/>
            <person name="Celniker S.E."/>
            <person name="Chang J.L."/>
            <person name="Chapple C."/>
            <person name="Chatterji S."/>
            <person name="Chinwalla A."/>
            <person name="Civetta A."/>
            <person name="Clifton S.W."/>
            <person name="Comeron J.M."/>
            <person name="Costello J.C."/>
            <person name="Coyne J.A."/>
            <person name="Daub J."/>
            <person name="David R.G."/>
            <person name="Delcher A.L."/>
            <person name="Delehaunty K."/>
            <person name="Do C.B."/>
            <person name="Ebling H."/>
            <person name="Edwards K."/>
            <person name="Eickbush T."/>
            <person name="Evans J.D."/>
            <person name="Filipski A."/>
            <person name="Findeiss S."/>
            <person name="Freyhult E."/>
            <person name="Fulton L."/>
            <person name="Fulton R."/>
            <person name="Garcia A.C."/>
            <person name="Gardiner A."/>
            <person name="Garfield D.A."/>
            <person name="Garvin B.E."/>
            <person name="Gibson G."/>
            <person name="Gilbert D."/>
            <person name="Gnerre S."/>
            <person name="Godfrey J."/>
            <person name="Good R."/>
            <person name="Gotea V."/>
            <person name="Gravely B."/>
            <person name="Greenberg A.J."/>
            <person name="Griffiths-Jones S."/>
            <person name="Gross S."/>
            <person name="Guigo R."/>
            <person name="Gustafson E.A."/>
            <person name="Haerty W."/>
            <person name="Hahn M.W."/>
            <person name="Halligan D.L."/>
            <person name="Halpern A.L."/>
            <person name="Halter G.M."/>
            <person name="Han M.V."/>
            <person name="Heger A."/>
            <person name="Hillier L."/>
            <person name="Hinrichs A.S."/>
            <person name="Holmes I."/>
            <person name="Hoskins R.A."/>
            <person name="Hubisz M.J."/>
            <person name="Hultmark D."/>
            <person name="Huntley M.A."/>
            <person name="Jaffe D.B."/>
            <person name="Jagadeeshan S."/>
            <person name="Jeck W.R."/>
            <person name="Johnson J."/>
            <person name="Jones C.D."/>
            <person name="Jordan W.C."/>
            <person name="Karpen G.H."/>
            <person name="Kataoka E."/>
            <person name="Keightley P.D."/>
            <person name="Kheradpour P."/>
            <person name="Kirkness E.F."/>
            <person name="Koerich L.B."/>
            <person name="Kristiansen K."/>
            <person name="Kudrna D."/>
            <person name="Kulathinal R.J."/>
            <person name="Kumar S."/>
            <person name="Kwok R."/>
            <person name="Lander E."/>
            <person name="Langley C.H."/>
            <person name="Lapoint R."/>
            <person name="Lazzaro B.P."/>
            <person name="Lee S.J."/>
            <person name="Levesque L."/>
            <person name="Li R."/>
            <person name="Lin C.F."/>
            <person name="Lin M.F."/>
            <person name="Lindblad-Toh K."/>
            <person name="Llopart A."/>
            <person name="Long M."/>
            <person name="Low L."/>
            <person name="Lozovsky E."/>
            <person name="Lu J."/>
            <person name="Luo M."/>
            <person name="Machado C.A."/>
            <person name="Makalowski W."/>
            <person name="Marzo M."/>
            <person name="Matsuda M."/>
            <person name="Matzkin L."/>
            <person name="McAllister B."/>
            <person name="McBride C.S."/>
            <person name="McKernan B."/>
            <person name="McKernan K."/>
            <person name="Mendez-Lago M."/>
            <person name="Minx P."/>
            <person name="Mollenhauer M.U."/>
            <person name="Montooth K."/>
            <person name="Mount S.M."/>
            <person name="Mu X."/>
            <person name="Myers E."/>
            <person name="Negre B."/>
            <person name="Newfeld S."/>
            <person name="Nielsen R."/>
            <person name="Noor M.A."/>
            <person name="O'Grady P."/>
            <person name="Pachter L."/>
            <person name="Papaceit M."/>
            <person name="Parisi M.J."/>
            <person name="Parisi M."/>
            <person name="Parts L."/>
            <person name="Pedersen J.S."/>
            <person name="Pesole G."/>
            <person name="Phillippy A.M."/>
            <person name="Ponting C.P."/>
            <person name="Pop M."/>
            <person name="Porcelli D."/>
            <person name="Powell J.R."/>
            <person name="Prohaska S."/>
            <person name="Pruitt K."/>
            <person name="Puig M."/>
            <person name="Quesneville H."/>
            <person name="Ram K.R."/>
            <person name="Rand D."/>
            <person name="Rasmussen M.D."/>
            <person name="Reed L.K."/>
            <person name="Reenan R."/>
            <person name="Reily A."/>
            <person name="Remington K.A."/>
            <person name="Rieger T.T."/>
            <person name="Ritchie M.G."/>
            <person name="Robin C."/>
            <person name="Rogers Y.H."/>
            <person name="Rohde C."/>
            <person name="Rozas J."/>
            <person name="Rubenfield M.J."/>
            <person name="Ruiz A."/>
            <person name="Russo S."/>
            <person name="Salzberg S.L."/>
            <person name="Sanchez-Gracia A."/>
            <person name="Saranga D.J."/>
            <person name="Sato H."/>
            <person name="Schaeffer S.W."/>
            <person name="Schatz M.C."/>
            <person name="Schlenke T."/>
            <person name="Schwartz R."/>
            <person name="Segarra C."/>
            <person name="Singh R.S."/>
            <person name="Sirot L."/>
            <person name="Sirota M."/>
            <person name="Sisneros N.B."/>
            <person name="Smith C.D."/>
            <person name="Smith T.F."/>
            <person name="Spieth J."/>
            <person name="Stage D.E."/>
            <person name="Stark A."/>
            <person name="Stephan W."/>
            <person name="Strausberg R.L."/>
            <person name="Strempel S."/>
            <person name="Sturgill D."/>
            <person name="Sutton G."/>
            <person name="Sutton G.G."/>
            <person name="Tao W."/>
            <person name="Teichmann S."/>
            <person name="Tobari Y.N."/>
            <person name="Tomimura Y."/>
            <person name="Tsolas J.M."/>
            <person name="Valente V.L."/>
            <person name="Venter E."/>
            <person name="Venter J.C."/>
            <person name="Vicario S."/>
            <person name="Vieira F.G."/>
            <person name="Vilella A.J."/>
            <person name="Villasante A."/>
            <person name="Walenz B."/>
            <person name="Wang J."/>
            <person name="Wasserman M."/>
            <person name="Watts T."/>
            <person name="Wilson D."/>
            <person name="Wilson R.K."/>
            <person name="Wing R.A."/>
            <person name="Wolfner M.F."/>
            <person name="Wong A."/>
            <person name="Wong G.K."/>
            <person name="Wu C.I."/>
            <person name="Wu G."/>
            <person name="Yamamoto D."/>
            <person name="Yang H.P."/>
            <person name="Yang S.P."/>
            <person name="Yorke J.A."/>
            <person name="Yoshida K."/>
            <person name="Zdobnov E."/>
            <person name="Zhang P."/>
            <person name="Zhang Y."/>
            <person name="Zimin A.V."/>
            <person name="Baldwin J."/>
            <person name="Abdouelleil A."/>
            <person name="Abdulkadir J."/>
            <person name="Abebe A."/>
            <person name="Abera B."/>
            <person name="Abreu J."/>
            <person name="Acer S.C."/>
            <person name="Aftuck L."/>
            <person name="Alexander A."/>
            <person name="An P."/>
            <person name="Anderson E."/>
            <person name="Anderson S."/>
            <person name="Arachi H."/>
            <person name="Azer M."/>
            <person name="Bachantsang P."/>
            <person name="Barry A."/>
            <person name="Bayul T."/>
            <person name="Berlin A."/>
            <person name="Bessette D."/>
            <person name="Bloom T."/>
            <person name="Blye J."/>
            <person name="Boguslavskiy L."/>
            <person name="Bonnet C."/>
            <person name="Boukhgalter B."/>
            <person name="Bourzgui I."/>
            <person name="Brown A."/>
            <person name="Cahill P."/>
            <person name="Channer S."/>
            <person name="Cheshatsang Y."/>
            <person name="Chuda L."/>
            <person name="Citroen M."/>
            <person name="Collymore A."/>
            <person name="Cooke P."/>
            <person name="Costello M."/>
            <person name="D'Aco K."/>
            <person name="Daza R."/>
            <person name="De Haan G."/>
            <person name="DeGray S."/>
            <person name="DeMaso C."/>
            <person name="Dhargay N."/>
            <person name="Dooley K."/>
            <person name="Dooley E."/>
            <person name="Doricent M."/>
            <person name="Dorje P."/>
            <person name="Dorjee K."/>
            <person name="Dupes A."/>
            <person name="Elong R."/>
            <person name="Falk J."/>
            <person name="Farina A."/>
            <person name="Faro S."/>
            <person name="Ferguson D."/>
            <person name="Fisher S."/>
            <person name="Foley C.D."/>
            <person name="Franke A."/>
            <person name="Friedrich D."/>
            <person name="Gadbois L."/>
            <person name="Gearin G."/>
            <person name="Gearin C.R."/>
            <person name="Giannoukos G."/>
            <person name="Goode T."/>
            <person name="Graham J."/>
            <person name="Grandbois E."/>
            <person name="Grewal S."/>
            <person name="Gyaltsen K."/>
            <person name="Hafez N."/>
            <person name="Hagos B."/>
            <person name="Hall J."/>
            <person name="Henson C."/>
            <person name="Hollinger A."/>
            <person name="Honan T."/>
            <person name="Huard M.D."/>
            <person name="Hughes L."/>
            <person name="Hurhula B."/>
            <person name="Husby M.E."/>
            <person name="Kamat A."/>
            <person name="Kanga B."/>
            <person name="Kashin S."/>
            <person name="Khazanovich D."/>
            <person name="Kisner P."/>
            <person name="Lance K."/>
            <person name="Lara M."/>
            <person name="Lee W."/>
            <person name="Lennon N."/>
            <person name="Letendre F."/>
            <person name="LeVine R."/>
            <person name="Lipovsky A."/>
            <person name="Liu X."/>
            <person name="Liu J."/>
            <person name="Liu S."/>
            <person name="Lokyitsang T."/>
            <person name="Lokyitsang Y."/>
            <person name="Lubonja R."/>
            <person name="Lui A."/>
            <person name="MacDonald P."/>
            <person name="Magnisalis V."/>
            <person name="Maru K."/>
            <person name="Matthews C."/>
            <person name="McCusker W."/>
            <person name="McDonough S."/>
            <person name="Mehta T."/>
            <person name="Meldrim J."/>
            <person name="Meneus L."/>
            <person name="Mihai O."/>
            <person name="Mihalev A."/>
            <person name="Mihova T."/>
            <person name="Mittelman R."/>
            <person name="Mlenga V."/>
            <person name="Montmayeur A."/>
            <person name="Mulrain L."/>
            <person name="Navidi A."/>
            <person name="Naylor J."/>
            <person name="Negash T."/>
            <person name="Nguyen T."/>
            <person name="Nguyen N."/>
            <person name="Nicol R."/>
            <person name="Norbu C."/>
            <person name="Norbu N."/>
            <person name="Novod N."/>
            <person name="O'Neill B."/>
            <person name="Osman S."/>
            <person name="Markiewicz E."/>
            <person name="Oyono O.L."/>
            <person name="Patti C."/>
            <person name="Phunkhang P."/>
            <person name="Pierre F."/>
            <person name="Priest M."/>
            <person name="Raghuraman S."/>
            <person name="Rege F."/>
            <person name="Reyes R."/>
            <person name="Rise C."/>
            <person name="Rogov P."/>
            <person name="Ross K."/>
            <person name="Ryan E."/>
            <person name="Settipalli S."/>
            <person name="Shea T."/>
            <person name="Sherpa N."/>
            <person name="Shi L."/>
            <person name="Shih D."/>
            <person name="Sparrow T."/>
            <person name="Spaulding J."/>
            <person name="Stalker J."/>
            <person name="Stange-Thomann N."/>
            <person name="Stavropoulos S."/>
            <person name="Stone C."/>
            <person name="Strader C."/>
            <person name="Tesfaye S."/>
            <person name="Thomson T."/>
            <person name="Thoulutsang Y."/>
            <person name="Thoulutsang D."/>
            <person name="Topham K."/>
            <person name="Topping I."/>
            <person name="Tsamla T."/>
            <person name="Vassiliev H."/>
            <person name="Vo A."/>
            <person name="Wangchuk T."/>
            <person name="Wangdi T."/>
            <person name="Weiand M."/>
            <person name="Wilkinson J."/>
            <person name="Wilson A."/>
            <person name="Yadav S."/>
            <person name="Young G."/>
            <person name="Yu Q."/>
            <person name="Zembek L."/>
            <person name="Zhong D."/>
            <person name="Zimmer A."/>
            <person name="Zwirko Z."/>
            <person name="Jaffe D.B."/>
            <person name="Alvarez P."/>
            <person name="Brockman W."/>
            <person name="Butler J."/>
            <person name="Chin C."/>
            <person name="Gnerre S."/>
            <person name="Grabherr M."/>
            <person name="Kleber M."/>
            <person name="Mauceli E."/>
            <person name="MacCallum I."/>
        </authorList>
    </citation>
    <scope>NUCLEOTIDE SEQUENCE [LARGE SCALE GENOMIC DNA]</scope>
    <source>
        <strain evidence="3">Tucson 14024-0371.13</strain>
    </source>
</reference>
<evidence type="ECO:0000313" key="3">
    <source>
        <dbReference type="Proteomes" id="UP000007801"/>
    </source>
</evidence>
<dbReference type="HOGENOM" id="CLU_2280331_0_0_1"/>
<organism evidence="2 3">
    <name type="scientific">Drosophila ananassae</name>
    <name type="common">Fruit fly</name>
    <dbReference type="NCBI Taxonomy" id="7217"/>
    <lineage>
        <taxon>Eukaryota</taxon>
        <taxon>Metazoa</taxon>
        <taxon>Ecdysozoa</taxon>
        <taxon>Arthropoda</taxon>
        <taxon>Hexapoda</taxon>
        <taxon>Insecta</taxon>
        <taxon>Pterygota</taxon>
        <taxon>Neoptera</taxon>
        <taxon>Endopterygota</taxon>
        <taxon>Diptera</taxon>
        <taxon>Brachycera</taxon>
        <taxon>Muscomorpha</taxon>
        <taxon>Ephydroidea</taxon>
        <taxon>Drosophilidae</taxon>
        <taxon>Drosophila</taxon>
        <taxon>Sophophora</taxon>
    </lineage>
</organism>
<evidence type="ECO:0000313" key="2">
    <source>
        <dbReference type="EMBL" id="EDV30662.1"/>
    </source>
</evidence>
<dbReference type="KEGG" id="dan:6497742"/>
<evidence type="ECO:0000256" key="1">
    <source>
        <dbReference type="SAM" id="MobiDB-lite"/>
    </source>
</evidence>
<dbReference type="eggNOG" id="ENOG502T7ZX">
    <property type="taxonomic scope" value="Eukaryota"/>
</dbReference>
<sequence>MKFKYQKKHQPLDPIKQGLRLFAHALGKAFLYLGTPALCPLHQTCSLSQLHCQYLGVCPFCRPCTLSGSRTLETCSNRYYSCCGSFIDSYAPCKSSMKSRKWNGPSATRNGKSGMKFKIRRHDNQTN</sequence>
<gene>
    <name evidence="2" type="primary">Dana\GF14927</name>
    <name evidence="2" type="synonym">dana_GLEANR_15693</name>
    <name evidence="2" type="ORF">GF14927</name>
</gene>